<dbReference type="Gene3D" id="1.10.1760.20">
    <property type="match status" value="1"/>
</dbReference>
<protein>
    <submittedName>
        <fullName evidence="2">Folate family ECF transporter S component</fullName>
    </submittedName>
</protein>
<proteinExistence type="predicted"/>
<evidence type="ECO:0000313" key="2">
    <source>
        <dbReference type="EMBL" id="MEQ2509651.1"/>
    </source>
</evidence>
<dbReference type="RefSeq" id="WP_349134367.1">
    <property type="nucleotide sequence ID" value="NZ_JBBMFF010000010.1"/>
</dbReference>
<sequence>MAAEKKVLAPGLYASPFSKAYWRDAARELGKVRMLAVAAILIAVRVALKSVAIPVAPPTLMINLGFFVNALGAMIFGPVVAILAAAISDTLGCILFPTGVYFFPFIFTEIAGSLIFALFLYRAPLTNLRVTLSRFCVSFFVNIVIQTPIMLLYYQMVLGKSYAIFDLPRICKNLVLFPLESLLLILFLNVITPLTYRMKLTYEPPKKLKITGRLVAFLLALLIVGSCATAGYAWYDYNTRNHATSLESDERAALNHRLADYLGVDDNTLVLVNVVTKTAFHDEETVTFTTYTITGEVDDPAVLWTLKNSVAKGEKYEGILTVGEKGTAVLNKADDSLIEIATEAPKEK</sequence>
<accession>A0ABV1G2N2</accession>
<keyword evidence="1" id="KW-0472">Membrane</keyword>
<keyword evidence="1" id="KW-1133">Transmembrane helix</keyword>
<dbReference type="Proteomes" id="UP001491552">
    <property type="component" value="Unassembled WGS sequence"/>
</dbReference>
<feature type="transmembrane region" description="Helical" evidence="1">
    <location>
        <begin position="214"/>
        <end position="235"/>
    </location>
</feature>
<feature type="transmembrane region" description="Helical" evidence="1">
    <location>
        <begin position="60"/>
        <end position="87"/>
    </location>
</feature>
<comment type="caution">
    <text evidence="2">The sequence shown here is derived from an EMBL/GenBank/DDBJ whole genome shotgun (WGS) entry which is preliminary data.</text>
</comment>
<evidence type="ECO:0000256" key="1">
    <source>
        <dbReference type="SAM" id="Phobius"/>
    </source>
</evidence>
<evidence type="ECO:0000313" key="3">
    <source>
        <dbReference type="Proteomes" id="UP001491552"/>
    </source>
</evidence>
<organism evidence="2 3">
    <name type="scientific">Faecousia intestinalis</name>
    <dbReference type="NCBI Taxonomy" id="3133167"/>
    <lineage>
        <taxon>Bacteria</taxon>
        <taxon>Bacillati</taxon>
        <taxon>Bacillota</taxon>
        <taxon>Clostridia</taxon>
        <taxon>Eubacteriales</taxon>
        <taxon>Oscillospiraceae</taxon>
        <taxon>Faecousia</taxon>
    </lineage>
</organism>
<dbReference type="NCBIfam" id="TIGR04518">
    <property type="entry name" value="ECF_S_folT_fam"/>
    <property type="match status" value="1"/>
</dbReference>
<feature type="transmembrane region" description="Helical" evidence="1">
    <location>
        <begin position="99"/>
        <end position="120"/>
    </location>
</feature>
<dbReference type="InterPro" id="IPR030949">
    <property type="entry name" value="ECF_S_folate_fam"/>
</dbReference>
<dbReference type="InterPro" id="IPR009825">
    <property type="entry name" value="ECF_substrate-spec-like"/>
</dbReference>
<dbReference type="EMBL" id="JBBMFF010000010">
    <property type="protein sequence ID" value="MEQ2509651.1"/>
    <property type="molecule type" value="Genomic_DNA"/>
</dbReference>
<reference evidence="2 3" key="1">
    <citation type="submission" date="2024-03" db="EMBL/GenBank/DDBJ databases">
        <title>Human intestinal bacterial collection.</title>
        <authorList>
            <person name="Pauvert C."/>
            <person name="Hitch T.C.A."/>
            <person name="Clavel T."/>
        </authorList>
    </citation>
    <scope>NUCLEOTIDE SEQUENCE [LARGE SCALE GENOMIC DNA]</scope>
    <source>
        <strain evidence="2 3">CLA-AA-H192</strain>
    </source>
</reference>
<feature type="transmembrane region" description="Helical" evidence="1">
    <location>
        <begin position="174"/>
        <end position="194"/>
    </location>
</feature>
<feature type="transmembrane region" description="Helical" evidence="1">
    <location>
        <begin position="132"/>
        <end position="154"/>
    </location>
</feature>
<name>A0ABV1G2N2_9FIRM</name>
<feature type="transmembrane region" description="Helical" evidence="1">
    <location>
        <begin position="32"/>
        <end position="48"/>
    </location>
</feature>
<keyword evidence="3" id="KW-1185">Reference proteome</keyword>
<gene>
    <name evidence="2" type="ORF">WMO66_00075</name>
</gene>
<dbReference type="Pfam" id="PF07155">
    <property type="entry name" value="ECF-ribofla_trS"/>
    <property type="match status" value="1"/>
</dbReference>
<keyword evidence="1" id="KW-0812">Transmembrane</keyword>